<dbReference type="GO" id="GO:0042918">
    <property type="term" value="P:alkanesulfonate transmembrane transport"/>
    <property type="evidence" value="ECO:0007669"/>
    <property type="project" value="UniProtKB-ARBA"/>
</dbReference>
<feature type="domain" description="ABC transmembrane type-1" evidence="8">
    <location>
        <begin position="87"/>
        <end position="271"/>
    </location>
</feature>
<name>A0A150Q585_SORCE</name>
<feature type="transmembrane region" description="Helical" evidence="7">
    <location>
        <begin position="250"/>
        <end position="267"/>
    </location>
</feature>
<dbReference type="FunFam" id="1.10.3720.10:FF:000003">
    <property type="entry name" value="Aliphatic sulfonate ABC transporter permease"/>
    <property type="match status" value="1"/>
</dbReference>
<evidence type="ECO:0000313" key="10">
    <source>
        <dbReference type="Proteomes" id="UP000075604"/>
    </source>
</evidence>
<comment type="caution">
    <text evidence="9">The sequence shown here is derived from an EMBL/GenBank/DDBJ whole genome shotgun (WGS) entry which is preliminary data.</text>
</comment>
<evidence type="ECO:0000256" key="2">
    <source>
        <dbReference type="ARBA" id="ARBA00022448"/>
    </source>
</evidence>
<organism evidence="9 10">
    <name type="scientific">Sorangium cellulosum</name>
    <name type="common">Polyangium cellulosum</name>
    <dbReference type="NCBI Taxonomy" id="56"/>
    <lineage>
        <taxon>Bacteria</taxon>
        <taxon>Pseudomonadati</taxon>
        <taxon>Myxococcota</taxon>
        <taxon>Polyangia</taxon>
        <taxon>Polyangiales</taxon>
        <taxon>Polyangiaceae</taxon>
        <taxon>Sorangium</taxon>
    </lineage>
</organism>
<comment type="subcellular location">
    <subcellularLocation>
        <location evidence="1 7">Cell membrane</location>
        <topology evidence="1 7">Multi-pass membrane protein</topology>
    </subcellularLocation>
</comment>
<dbReference type="CDD" id="cd06261">
    <property type="entry name" value="TM_PBP2"/>
    <property type="match status" value="1"/>
</dbReference>
<dbReference type="SUPFAM" id="SSF161098">
    <property type="entry name" value="MetI-like"/>
    <property type="match status" value="1"/>
</dbReference>
<dbReference type="Proteomes" id="UP000075604">
    <property type="component" value="Unassembled WGS sequence"/>
</dbReference>
<feature type="transmembrane region" description="Helical" evidence="7">
    <location>
        <begin position="98"/>
        <end position="118"/>
    </location>
</feature>
<feature type="transmembrane region" description="Helical" evidence="7">
    <location>
        <begin position="130"/>
        <end position="151"/>
    </location>
</feature>
<evidence type="ECO:0000313" key="9">
    <source>
        <dbReference type="EMBL" id="KYF63151.1"/>
    </source>
</evidence>
<protein>
    <submittedName>
        <fullName evidence="9">Sulfonate ABC transporter</fullName>
    </submittedName>
</protein>
<evidence type="ECO:0000256" key="4">
    <source>
        <dbReference type="ARBA" id="ARBA00022692"/>
    </source>
</evidence>
<dbReference type="InterPro" id="IPR035906">
    <property type="entry name" value="MetI-like_sf"/>
</dbReference>
<dbReference type="PANTHER" id="PTHR30151:SF38">
    <property type="entry name" value="ALIPHATIC SULFONATES TRANSPORT PERMEASE PROTEIN SSUC-RELATED"/>
    <property type="match status" value="1"/>
</dbReference>
<feature type="transmembrane region" description="Helical" evidence="7">
    <location>
        <begin position="222"/>
        <end position="243"/>
    </location>
</feature>
<accession>A0A150Q585</accession>
<gene>
    <name evidence="9" type="ORF">BE04_05985</name>
</gene>
<proteinExistence type="inferred from homology"/>
<dbReference type="InterPro" id="IPR000515">
    <property type="entry name" value="MetI-like"/>
</dbReference>
<dbReference type="Gene3D" id="1.10.3720.10">
    <property type="entry name" value="MetI-like"/>
    <property type="match status" value="1"/>
</dbReference>
<sequence length="286" mass="30423">MTQQGIQESQTQAAYKLAAPEVALPAGGAARLLSRRVGNVAVGLIFPAALLLAWSFASQRELIPPQILPAPGLVLQTLTELASSGDLHTNIAISLGRVFGGFAVGGAAGLLLGVAMGLSRRIEDYVHPLFKALAQVPVLAWLPLFMMVVGIGASLKLILIAQASLIPVALNTLQGIRNVPRSYIEVARVFRFSNVQLLRKVVLPAAVPSIAVGIRYGLTQAWLSLVTVELLASSEGVGFLIVWGRQLFQLDVVLAAILVVGVLGLVLDKGLEKIEARLLRWRRAAL</sequence>
<keyword evidence="6 7" id="KW-0472">Membrane</keyword>
<evidence type="ECO:0000256" key="5">
    <source>
        <dbReference type="ARBA" id="ARBA00022989"/>
    </source>
</evidence>
<dbReference type="GO" id="GO:0005886">
    <property type="term" value="C:plasma membrane"/>
    <property type="evidence" value="ECO:0007669"/>
    <property type="project" value="UniProtKB-SubCell"/>
</dbReference>
<dbReference type="EMBL" id="JELX01000643">
    <property type="protein sequence ID" value="KYF63151.1"/>
    <property type="molecule type" value="Genomic_DNA"/>
</dbReference>
<evidence type="ECO:0000256" key="6">
    <source>
        <dbReference type="ARBA" id="ARBA00023136"/>
    </source>
</evidence>
<keyword evidence="3" id="KW-1003">Cell membrane</keyword>
<keyword evidence="2 7" id="KW-0813">Transport</keyword>
<dbReference type="Pfam" id="PF00528">
    <property type="entry name" value="BPD_transp_1"/>
    <property type="match status" value="1"/>
</dbReference>
<keyword evidence="5 7" id="KW-1133">Transmembrane helix</keyword>
<evidence type="ECO:0000256" key="7">
    <source>
        <dbReference type="RuleBase" id="RU363032"/>
    </source>
</evidence>
<evidence type="ECO:0000256" key="1">
    <source>
        <dbReference type="ARBA" id="ARBA00004651"/>
    </source>
</evidence>
<dbReference type="PANTHER" id="PTHR30151">
    <property type="entry name" value="ALKANE SULFONATE ABC TRANSPORTER-RELATED, MEMBRANE SUBUNIT"/>
    <property type="match status" value="1"/>
</dbReference>
<keyword evidence="4 7" id="KW-0812">Transmembrane</keyword>
<dbReference type="PROSITE" id="PS50928">
    <property type="entry name" value="ABC_TM1"/>
    <property type="match status" value="1"/>
</dbReference>
<evidence type="ECO:0000256" key="3">
    <source>
        <dbReference type="ARBA" id="ARBA00022475"/>
    </source>
</evidence>
<evidence type="ECO:0000259" key="8">
    <source>
        <dbReference type="PROSITE" id="PS50928"/>
    </source>
</evidence>
<dbReference type="AlphaFoldDB" id="A0A150Q585"/>
<reference evidence="9 10" key="1">
    <citation type="submission" date="2014-02" db="EMBL/GenBank/DDBJ databases">
        <title>The small core and large imbalanced accessory genome model reveals a collaborative survival strategy of Sorangium cellulosum strains in nature.</title>
        <authorList>
            <person name="Han K."/>
            <person name="Peng R."/>
            <person name="Blom J."/>
            <person name="Li Y.-Z."/>
        </authorList>
    </citation>
    <scope>NUCLEOTIDE SEQUENCE [LARGE SCALE GENOMIC DNA]</scope>
    <source>
        <strain evidence="9 10">So0157-18</strain>
    </source>
</reference>
<comment type="similarity">
    <text evidence="7">Belongs to the binding-protein-dependent transport system permease family.</text>
</comment>